<name>A0A9P6DU06_9AGAM</name>
<comment type="caution">
    <text evidence="1">The sequence shown here is derived from an EMBL/GenBank/DDBJ whole genome shotgun (WGS) entry which is preliminary data.</text>
</comment>
<dbReference type="PANTHER" id="PTHR34144">
    <property type="entry name" value="CHROMOSOME 8, WHOLE GENOME SHOTGUN SEQUENCE"/>
    <property type="match status" value="1"/>
</dbReference>
<evidence type="ECO:0000313" key="2">
    <source>
        <dbReference type="Proteomes" id="UP000886523"/>
    </source>
</evidence>
<keyword evidence="2" id="KW-1185">Reference proteome</keyword>
<accession>A0A9P6DU06</accession>
<gene>
    <name evidence="1" type="ORF">BS47DRAFT_1195911</name>
</gene>
<evidence type="ECO:0000313" key="1">
    <source>
        <dbReference type="EMBL" id="KAF9511163.1"/>
    </source>
</evidence>
<reference evidence="1" key="1">
    <citation type="journal article" date="2020" name="Nat. Commun.">
        <title>Large-scale genome sequencing of mycorrhizal fungi provides insights into the early evolution of symbiotic traits.</title>
        <authorList>
            <person name="Miyauchi S."/>
            <person name="Kiss E."/>
            <person name="Kuo A."/>
            <person name="Drula E."/>
            <person name="Kohler A."/>
            <person name="Sanchez-Garcia M."/>
            <person name="Morin E."/>
            <person name="Andreopoulos B."/>
            <person name="Barry K.W."/>
            <person name="Bonito G."/>
            <person name="Buee M."/>
            <person name="Carver A."/>
            <person name="Chen C."/>
            <person name="Cichocki N."/>
            <person name="Clum A."/>
            <person name="Culley D."/>
            <person name="Crous P.W."/>
            <person name="Fauchery L."/>
            <person name="Girlanda M."/>
            <person name="Hayes R.D."/>
            <person name="Keri Z."/>
            <person name="LaButti K."/>
            <person name="Lipzen A."/>
            <person name="Lombard V."/>
            <person name="Magnuson J."/>
            <person name="Maillard F."/>
            <person name="Murat C."/>
            <person name="Nolan M."/>
            <person name="Ohm R.A."/>
            <person name="Pangilinan J."/>
            <person name="Pereira M.F."/>
            <person name="Perotto S."/>
            <person name="Peter M."/>
            <person name="Pfister S."/>
            <person name="Riley R."/>
            <person name="Sitrit Y."/>
            <person name="Stielow J.B."/>
            <person name="Szollosi G."/>
            <person name="Zifcakova L."/>
            <person name="Stursova M."/>
            <person name="Spatafora J.W."/>
            <person name="Tedersoo L."/>
            <person name="Vaario L.M."/>
            <person name="Yamada A."/>
            <person name="Yan M."/>
            <person name="Wang P."/>
            <person name="Xu J."/>
            <person name="Bruns T."/>
            <person name="Baldrian P."/>
            <person name="Vilgalys R."/>
            <person name="Dunand C."/>
            <person name="Henrissat B."/>
            <person name="Grigoriev I.V."/>
            <person name="Hibbett D."/>
            <person name="Nagy L.G."/>
            <person name="Martin F.M."/>
        </authorList>
    </citation>
    <scope>NUCLEOTIDE SEQUENCE</scope>
    <source>
        <strain evidence="1">UP504</strain>
    </source>
</reference>
<proteinExistence type="predicted"/>
<dbReference type="OrthoDB" id="262547at2759"/>
<dbReference type="InterPro" id="IPR021047">
    <property type="entry name" value="Mannosyltransferase_CMT1"/>
</dbReference>
<sequence length="336" mass="38807">MNFFENERILPTFFQELPVLLQHLGPQKVYISIFENGSSDTTPILLNLMAELLDSIGTPHRIITLGTSDIPNKEEGYRIAFLARARNKALEPLYNGAAAREMRSRAFDEVMFMNDVAHCAVDMVEMIYQKRKQGAHQACAVDWGGWGGQVVYDRWVLRTMSGRPFYRWEDMVYYVRAPDPEDGKEKPFSQPLLYDDEDRARFLANLPLQVFSCWNGATVFNAAAFFPPHNIRFRTARNDPDESGSPRSATDKASESYLMSVDLWKAKMGKILLVPRASVSYWPWDYYAYRKDAPLSDTFNDADEMVEWKLEPPPLVAMQDFARWEEVERWGAWDEP</sequence>
<dbReference type="Pfam" id="PF11735">
    <property type="entry name" value="CAP59_mtransfer"/>
    <property type="match status" value="1"/>
</dbReference>
<dbReference type="AlphaFoldDB" id="A0A9P6DU06"/>
<dbReference type="PANTHER" id="PTHR34144:SF5">
    <property type="entry name" value="ALPHA-1,3-MANNOSYLTRANSFERASE CMT1"/>
    <property type="match status" value="1"/>
</dbReference>
<organism evidence="1 2">
    <name type="scientific">Hydnum rufescens UP504</name>
    <dbReference type="NCBI Taxonomy" id="1448309"/>
    <lineage>
        <taxon>Eukaryota</taxon>
        <taxon>Fungi</taxon>
        <taxon>Dikarya</taxon>
        <taxon>Basidiomycota</taxon>
        <taxon>Agaricomycotina</taxon>
        <taxon>Agaricomycetes</taxon>
        <taxon>Cantharellales</taxon>
        <taxon>Hydnaceae</taxon>
        <taxon>Hydnum</taxon>
    </lineage>
</organism>
<dbReference type="EMBL" id="MU129004">
    <property type="protein sequence ID" value="KAF9511163.1"/>
    <property type="molecule type" value="Genomic_DNA"/>
</dbReference>
<dbReference type="Proteomes" id="UP000886523">
    <property type="component" value="Unassembled WGS sequence"/>
</dbReference>
<protein>
    <submittedName>
        <fullName evidence="1">Glycosyltransferase family 69 protein</fullName>
    </submittedName>
</protein>